<keyword evidence="3" id="KW-0238">DNA-binding</keyword>
<keyword evidence="7" id="KW-1185">Reference proteome</keyword>
<dbReference type="InterPro" id="IPR036390">
    <property type="entry name" value="WH_DNA-bd_sf"/>
</dbReference>
<dbReference type="PANTHER" id="PTHR30537:SF5">
    <property type="entry name" value="HTH-TYPE TRANSCRIPTIONAL ACTIVATOR TTDR-RELATED"/>
    <property type="match status" value="1"/>
</dbReference>
<dbReference type="RefSeq" id="WP_231511528.1">
    <property type="nucleotide sequence ID" value="NZ_ASRX01000023.1"/>
</dbReference>
<sequence length="302" mass="32002">MVQSVARRAPIDLNLLPMFLAVAEASSFAAAAARLGLRRSSVSRGIAAIERALGVQLFSRTTRQVALTTAGAALYARLAPQLSAIGDALGALPEQGEMPSGELRLTAASDVGAVLLPRILAGFAGRYPAVQVDVRLTNRMVDLVEEGFDVALRASGKRLSSSSLVARMVSKLEMQLFGAPTYLARAGTPKTAGDTAEHQWVSHRGGKLPAPLPSPRRKPQIIGDDILFVYEAVKAGLGLGVLPTFLAREDVAAGKLVHVLPRVSVPSGALYVVHPPAQHVPRKVTVFREYLVEHFATLLLAG</sequence>
<evidence type="ECO:0000313" key="7">
    <source>
        <dbReference type="Proteomes" id="UP000019678"/>
    </source>
</evidence>
<evidence type="ECO:0000313" key="6">
    <source>
        <dbReference type="EMBL" id="EYF05506.1"/>
    </source>
</evidence>
<evidence type="ECO:0000256" key="3">
    <source>
        <dbReference type="ARBA" id="ARBA00023125"/>
    </source>
</evidence>
<dbReference type="Gene3D" id="3.40.190.290">
    <property type="match status" value="1"/>
</dbReference>
<dbReference type="PANTHER" id="PTHR30537">
    <property type="entry name" value="HTH-TYPE TRANSCRIPTIONAL REGULATOR"/>
    <property type="match status" value="1"/>
</dbReference>
<protein>
    <submittedName>
        <fullName evidence="6">Transcriptional regulator, LysR family</fullName>
    </submittedName>
</protein>
<dbReference type="GO" id="GO:0003677">
    <property type="term" value="F:DNA binding"/>
    <property type="evidence" value="ECO:0007669"/>
    <property type="project" value="UniProtKB-KW"/>
</dbReference>
<evidence type="ECO:0000256" key="2">
    <source>
        <dbReference type="ARBA" id="ARBA00023015"/>
    </source>
</evidence>
<name>A0A017TA67_9BACT</name>
<dbReference type="FunFam" id="1.10.10.10:FF:000001">
    <property type="entry name" value="LysR family transcriptional regulator"/>
    <property type="match status" value="1"/>
</dbReference>
<evidence type="ECO:0000259" key="5">
    <source>
        <dbReference type="PROSITE" id="PS50931"/>
    </source>
</evidence>
<evidence type="ECO:0000256" key="4">
    <source>
        <dbReference type="ARBA" id="ARBA00023163"/>
    </source>
</evidence>
<dbReference type="Proteomes" id="UP000019678">
    <property type="component" value="Unassembled WGS sequence"/>
</dbReference>
<dbReference type="CDD" id="cd08422">
    <property type="entry name" value="PBP2_CrgA_like"/>
    <property type="match status" value="1"/>
</dbReference>
<keyword evidence="2" id="KW-0805">Transcription regulation</keyword>
<dbReference type="Pfam" id="PF00126">
    <property type="entry name" value="HTH_1"/>
    <property type="match status" value="1"/>
</dbReference>
<dbReference type="InterPro" id="IPR058163">
    <property type="entry name" value="LysR-type_TF_proteobact-type"/>
</dbReference>
<dbReference type="GO" id="GO:0003700">
    <property type="term" value="F:DNA-binding transcription factor activity"/>
    <property type="evidence" value="ECO:0007669"/>
    <property type="project" value="InterPro"/>
</dbReference>
<dbReference type="Pfam" id="PF03466">
    <property type="entry name" value="LysR_substrate"/>
    <property type="match status" value="1"/>
</dbReference>
<comment type="caution">
    <text evidence="6">The sequence shown here is derived from an EMBL/GenBank/DDBJ whole genome shotgun (WGS) entry which is preliminary data.</text>
</comment>
<evidence type="ECO:0000256" key="1">
    <source>
        <dbReference type="ARBA" id="ARBA00009437"/>
    </source>
</evidence>
<dbReference type="AlphaFoldDB" id="A0A017TA67"/>
<comment type="similarity">
    <text evidence="1">Belongs to the LysR transcriptional regulatory family.</text>
</comment>
<dbReference type="InterPro" id="IPR000847">
    <property type="entry name" value="LysR_HTH_N"/>
</dbReference>
<dbReference type="SUPFAM" id="SSF53850">
    <property type="entry name" value="Periplasmic binding protein-like II"/>
    <property type="match status" value="1"/>
</dbReference>
<dbReference type="InterPro" id="IPR005119">
    <property type="entry name" value="LysR_subst-bd"/>
</dbReference>
<gene>
    <name evidence="6" type="ORF">CAP_3234</name>
</gene>
<dbReference type="STRING" id="1192034.CAP_3234"/>
<dbReference type="PROSITE" id="PS50931">
    <property type="entry name" value="HTH_LYSR"/>
    <property type="match status" value="1"/>
</dbReference>
<accession>A0A017TA67</accession>
<dbReference type="eggNOG" id="COG0583">
    <property type="taxonomic scope" value="Bacteria"/>
</dbReference>
<keyword evidence="4" id="KW-0804">Transcription</keyword>
<proteinExistence type="inferred from homology"/>
<reference evidence="6 7" key="1">
    <citation type="submission" date="2013-05" db="EMBL/GenBank/DDBJ databases">
        <title>Genome assembly of Chondromyces apiculatus DSM 436.</title>
        <authorList>
            <person name="Sharma G."/>
            <person name="Khatri I."/>
            <person name="Kaur C."/>
            <person name="Mayilraj S."/>
            <person name="Subramanian S."/>
        </authorList>
    </citation>
    <scope>NUCLEOTIDE SEQUENCE [LARGE SCALE GENOMIC DNA]</scope>
    <source>
        <strain evidence="6 7">DSM 436</strain>
    </source>
</reference>
<dbReference type="Gene3D" id="1.10.10.10">
    <property type="entry name" value="Winged helix-like DNA-binding domain superfamily/Winged helix DNA-binding domain"/>
    <property type="match status" value="1"/>
</dbReference>
<dbReference type="EMBL" id="ASRX01000023">
    <property type="protein sequence ID" value="EYF05506.1"/>
    <property type="molecule type" value="Genomic_DNA"/>
</dbReference>
<organism evidence="6 7">
    <name type="scientific">Chondromyces apiculatus DSM 436</name>
    <dbReference type="NCBI Taxonomy" id="1192034"/>
    <lineage>
        <taxon>Bacteria</taxon>
        <taxon>Pseudomonadati</taxon>
        <taxon>Myxococcota</taxon>
        <taxon>Polyangia</taxon>
        <taxon>Polyangiales</taxon>
        <taxon>Polyangiaceae</taxon>
        <taxon>Chondromyces</taxon>
    </lineage>
</organism>
<dbReference type="SUPFAM" id="SSF46785">
    <property type="entry name" value="Winged helix' DNA-binding domain"/>
    <property type="match status" value="1"/>
</dbReference>
<dbReference type="InterPro" id="IPR036388">
    <property type="entry name" value="WH-like_DNA-bd_sf"/>
</dbReference>
<feature type="domain" description="HTH lysR-type" evidence="5">
    <location>
        <begin position="11"/>
        <end position="68"/>
    </location>
</feature>